<comment type="caution">
    <text evidence="2">The sequence shown here is derived from an EMBL/GenBank/DDBJ whole genome shotgun (WGS) entry which is preliminary data.</text>
</comment>
<gene>
    <name evidence="2" type="ORF">HMPREF3196_00029</name>
</gene>
<dbReference type="AlphaFoldDB" id="A0A133KUY5"/>
<evidence type="ECO:0000256" key="1">
    <source>
        <dbReference type="SAM" id="MobiDB-lite"/>
    </source>
</evidence>
<dbReference type="Proteomes" id="UP000070092">
    <property type="component" value="Unassembled WGS sequence"/>
</dbReference>
<evidence type="ECO:0000313" key="2">
    <source>
        <dbReference type="EMBL" id="KWZ83140.1"/>
    </source>
</evidence>
<protein>
    <submittedName>
        <fullName evidence="2">Uncharacterized protein</fullName>
    </submittedName>
</protein>
<reference evidence="2 3" key="1">
    <citation type="submission" date="2016-01" db="EMBL/GenBank/DDBJ databases">
        <authorList>
            <person name="Oliw E.H."/>
        </authorList>
    </citation>
    <scope>NUCLEOTIDE SEQUENCE [LARGE SCALE GENOMIC DNA]</scope>
    <source>
        <strain evidence="2 3">MJR8628B</strain>
    </source>
</reference>
<sequence length="50" mass="5936">MRSASARTGRRHRCHRISQRNRHHDIRNRVNAALPPGQQRRNPKIMPSWA</sequence>
<organism evidence="2 3">
    <name type="scientific">Bifidobacterium bifidum</name>
    <dbReference type="NCBI Taxonomy" id="1681"/>
    <lineage>
        <taxon>Bacteria</taxon>
        <taxon>Bacillati</taxon>
        <taxon>Actinomycetota</taxon>
        <taxon>Actinomycetes</taxon>
        <taxon>Bifidobacteriales</taxon>
        <taxon>Bifidobacteriaceae</taxon>
        <taxon>Bifidobacterium</taxon>
    </lineage>
</organism>
<evidence type="ECO:0000313" key="3">
    <source>
        <dbReference type="Proteomes" id="UP000070092"/>
    </source>
</evidence>
<dbReference type="EMBL" id="LRPO01000001">
    <property type="protein sequence ID" value="KWZ83140.1"/>
    <property type="molecule type" value="Genomic_DNA"/>
</dbReference>
<proteinExistence type="predicted"/>
<accession>A0A133KUY5</accession>
<name>A0A133KUY5_BIFBI</name>
<feature type="region of interest" description="Disordered" evidence="1">
    <location>
        <begin position="1"/>
        <end position="50"/>
    </location>
</feature>
<feature type="compositionally biased region" description="Basic residues" evidence="1">
    <location>
        <begin position="8"/>
        <end position="26"/>
    </location>
</feature>